<dbReference type="InterPro" id="IPR002509">
    <property type="entry name" value="NODB_dom"/>
</dbReference>
<dbReference type="STRING" id="880073.Cabys_1104"/>
<dbReference type="InterPro" id="IPR051398">
    <property type="entry name" value="Polysacch_Deacetylase"/>
</dbReference>
<dbReference type="Proteomes" id="UP000183868">
    <property type="component" value="Chromosome"/>
</dbReference>
<dbReference type="AlphaFoldDB" id="H1XXD5"/>
<dbReference type="PROSITE" id="PS51677">
    <property type="entry name" value="NODB"/>
    <property type="match status" value="1"/>
</dbReference>
<dbReference type="InParanoid" id="H1XXD5"/>
<dbReference type="PaxDb" id="880073-Calab_2310"/>
<dbReference type="Proteomes" id="UP000004671">
    <property type="component" value="Chromosome"/>
</dbReference>
<organism evidence="5 6">
    <name type="scientific">Caldithrix abyssi DSM 13497</name>
    <dbReference type="NCBI Taxonomy" id="880073"/>
    <lineage>
        <taxon>Bacteria</taxon>
        <taxon>Pseudomonadati</taxon>
        <taxon>Calditrichota</taxon>
        <taxon>Calditrichia</taxon>
        <taxon>Calditrichales</taxon>
        <taxon>Calditrichaceae</taxon>
        <taxon>Caldithrix</taxon>
    </lineage>
</organism>
<dbReference type="GO" id="GO:0005975">
    <property type="term" value="P:carbohydrate metabolic process"/>
    <property type="evidence" value="ECO:0007669"/>
    <property type="project" value="InterPro"/>
</dbReference>
<evidence type="ECO:0000313" key="5">
    <source>
        <dbReference type="EMBL" id="EHO41920.1"/>
    </source>
</evidence>
<dbReference type="CDD" id="cd10918">
    <property type="entry name" value="CE4_NodB_like_5s_6s"/>
    <property type="match status" value="1"/>
</dbReference>
<feature type="domain" description="NodB homology" evidence="3">
    <location>
        <begin position="90"/>
        <end position="343"/>
    </location>
</feature>
<dbReference type="PANTHER" id="PTHR34216:SF3">
    <property type="entry name" value="POLY-BETA-1,6-N-ACETYL-D-GLUCOSAMINE N-DEACETYLASE"/>
    <property type="match status" value="1"/>
</dbReference>
<evidence type="ECO:0000256" key="2">
    <source>
        <dbReference type="ARBA" id="ARBA00022729"/>
    </source>
</evidence>
<sequence length="343" mass="39416">MRDALKKIYFGLIDLIGKNKRTLEKKRPSVTILTYHSVVSDSAPIFEYEYRNCVTVSAFDNQIKMLKKIFKVIPLQEAVERLQTGKLTENYAVVTFDDGYRNNFDYAFSVLKKHAVSAAFFVTTGLIGGNDCLWTDWVTYLVFHSTNKTIELNFNGWHRAFTLNSEEQKIRASIEIRDLMKSATLSEEEMLLKQLKAQVSIDAHPVAANPDRYAFMNWEQVKTMADQGMEIGSHTHRHALLNMLSNEEAQRELAESKRMIEEKTNASCKFFAYPNGQLKDFNDAHIEMMREMGYLAALTQVPGSNKVGEDLFRLKRINISNKMFPPIFKAYVCGTIEHNGHHY</sequence>
<dbReference type="EMBL" id="CP018099">
    <property type="protein sequence ID" value="APF17853.1"/>
    <property type="molecule type" value="Genomic_DNA"/>
</dbReference>
<dbReference type="EMBL" id="CM001402">
    <property type="protein sequence ID" value="EHO41920.1"/>
    <property type="molecule type" value="Genomic_DNA"/>
</dbReference>
<name>H1XXD5_CALAY</name>
<proteinExistence type="predicted"/>
<protein>
    <submittedName>
        <fullName evidence="5">Polysaccharide deacetylase</fullName>
    </submittedName>
</protein>
<comment type="subcellular location">
    <subcellularLocation>
        <location evidence="1">Secreted</location>
    </subcellularLocation>
</comment>
<evidence type="ECO:0000313" key="7">
    <source>
        <dbReference type="Proteomes" id="UP000183868"/>
    </source>
</evidence>
<dbReference type="GO" id="GO:0016810">
    <property type="term" value="F:hydrolase activity, acting on carbon-nitrogen (but not peptide) bonds"/>
    <property type="evidence" value="ECO:0007669"/>
    <property type="project" value="InterPro"/>
</dbReference>
<gene>
    <name evidence="4" type="ORF">Cabys_1104</name>
    <name evidence="5" type="ORF">Calab_2310</name>
</gene>
<dbReference type="Gene3D" id="3.20.20.370">
    <property type="entry name" value="Glycoside hydrolase/deacetylase"/>
    <property type="match status" value="1"/>
</dbReference>
<evidence type="ECO:0000313" key="6">
    <source>
        <dbReference type="Proteomes" id="UP000004671"/>
    </source>
</evidence>
<dbReference type="eggNOG" id="COG0726">
    <property type="taxonomic scope" value="Bacteria"/>
</dbReference>
<dbReference type="OrthoDB" id="9782872at2"/>
<dbReference type="SUPFAM" id="SSF88713">
    <property type="entry name" value="Glycoside hydrolase/deacetylase"/>
    <property type="match status" value="1"/>
</dbReference>
<reference evidence="4 7" key="2">
    <citation type="submission" date="2016-11" db="EMBL/GenBank/DDBJ databases">
        <title>Genomic analysis of Caldithrix abyssi and proposal of a novel bacterial phylum Caldithrichaeota.</title>
        <authorList>
            <person name="Kublanov I."/>
            <person name="Sigalova O."/>
            <person name="Gavrilov S."/>
            <person name="Lebedinsky A."/>
            <person name="Ivanova N."/>
            <person name="Daum C."/>
            <person name="Reddy T."/>
            <person name="Klenk H.P."/>
            <person name="Goker M."/>
            <person name="Reva O."/>
            <person name="Miroshnichenko M."/>
            <person name="Kyprides N."/>
            <person name="Woyke T."/>
            <person name="Gelfand M."/>
        </authorList>
    </citation>
    <scope>NUCLEOTIDE SEQUENCE [LARGE SCALE GENOMIC DNA]</scope>
    <source>
        <strain evidence="4 7">LF13</strain>
    </source>
</reference>
<reference evidence="5 6" key="1">
    <citation type="submission" date="2011-09" db="EMBL/GenBank/DDBJ databases">
        <title>The permanent draft genome of Caldithrix abyssi DSM 13497.</title>
        <authorList>
            <consortium name="US DOE Joint Genome Institute (JGI-PGF)"/>
            <person name="Lucas S."/>
            <person name="Han J."/>
            <person name="Lapidus A."/>
            <person name="Bruce D."/>
            <person name="Goodwin L."/>
            <person name="Pitluck S."/>
            <person name="Peters L."/>
            <person name="Kyrpides N."/>
            <person name="Mavromatis K."/>
            <person name="Ivanova N."/>
            <person name="Mikhailova N."/>
            <person name="Chertkov O."/>
            <person name="Detter J.C."/>
            <person name="Tapia R."/>
            <person name="Han C."/>
            <person name="Land M."/>
            <person name="Hauser L."/>
            <person name="Markowitz V."/>
            <person name="Cheng J.-F."/>
            <person name="Hugenholtz P."/>
            <person name="Woyke T."/>
            <person name="Wu D."/>
            <person name="Spring S."/>
            <person name="Brambilla E."/>
            <person name="Klenk H.-P."/>
            <person name="Eisen J.A."/>
        </authorList>
    </citation>
    <scope>NUCLEOTIDE SEQUENCE [LARGE SCALE GENOMIC DNA]</scope>
    <source>
        <strain evidence="5 6">DSM 13497</strain>
    </source>
</reference>
<dbReference type="RefSeq" id="WP_006929107.1">
    <property type="nucleotide sequence ID" value="NZ_CM001402.1"/>
</dbReference>
<accession>H1XXD5</accession>
<evidence type="ECO:0000259" key="3">
    <source>
        <dbReference type="PROSITE" id="PS51677"/>
    </source>
</evidence>
<dbReference type="HOGENOM" id="CLU_030024_1_1_0"/>
<evidence type="ECO:0000313" key="4">
    <source>
        <dbReference type="EMBL" id="APF17853.1"/>
    </source>
</evidence>
<dbReference type="Pfam" id="PF01522">
    <property type="entry name" value="Polysacc_deac_1"/>
    <property type="match status" value="1"/>
</dbReference>
<dbReference type="KEGG" id="caby:Cabys_1104"/>
<evidence type="ECO:0000256" key="1">
    <source>
        <dbReference type="ARBA" id="ARBA00004613"/>
    </source>
</evidence>
<dbReference type="InterPro" id="IPR011330">
    <property type="entry name" value="Glyco_hydro/deAcase_b/a-brl"/>
</dbReference>
<dbReference type="PANTHER" id="PTHR34216">
    <property type="match status" value="1"/>
</dbReference>
<keyword evidence="2" id="KW-0732">Signal</keyword>
<keyword evidence="6" id="KW-1185">Reference proteome</keyword>
<dbReference type="GO" id="GO:0005576">
    <property type="term" value="C:extracellular region"/>
    <property type="evidence" value="ECO:0007669"/>
    <property type="project" value="UniProtKB-SubCell"/>
</dbReference>